<accession>A0A846MSD7</accession>
<dbReference type="Proteomes" id="UP000537126">
    <property type="component" value="Unassembled WGS sequence"/>
</dbReference>
<dbReference type="InterPro" id="IPR050570">
    <property type="entry name" value="Cell_wall_metabolism_enzyme"/>
</dbReference>
<evidence type="ECO:0000256" key="1">
    <source>
        <dbReference type="SAM" id="SignalP"/>
    </source>
</evidence>
<keyword evidence="3" id="KW-0378">Hydrolase</keyword>
<dbReference type="AlphaFoldDB" id="A0A846MSD7"/>
<gene>
    <name evidence="3" type="ORF">FHS56_002123</name>
</gene>
<evidence type="ECO:0000313" key="3">
    <source>
        <dbReference type="EMBL" id="NIK74598.1"/>
    </source>
</evidence>
<dbReference type="InterPro" id="IPR011055">
    <property type="entry name" value="Dup_hybrid_motif"/>
</dbReference>
<dbReference type="InterPro" id="IPR016047">
    <property type="entry name" value="M23ase_b-sheet_dom"/>
</dbReference>
<reference evidence="3 4" key="1">
    <citation type="submission" date="2020-03" db="EMBL/GenBank/DDBJ databases">
        <title>Genomic Encyclopedia of Type Strains, Phase IV (KMG-IV): sequencing the most valuable type-strain genomes for metagenomic binning, comparative biology and taxonomic classification.</title>
        <authorList>
            <person name="Goeker M."/>
        </authorList>
    </citation>
    <scope>NUCLEOTIDE SEQUENCE [LARGE SCALE GENOMIC DNA]</scope>
    <source>
        <strain evidence="3 4">DSM 5718</strain>
    </source>
</reference>
<keyword evidence="4" id="KW-1185">Reference proteome</keyword>
<protein>
    <submittedName>
        <fullName evidence="3">Murein DD-endopeptidase MepM/ murein hydrolase activator NlpD</fullName>
    </submittedName>
</protein>
<keyword evidence="1" id="KW-0732">Signal</keyword>
<dbReference type="CDD" id="cd12797">
    <property type="entry name" value="M23_peptidase"/>
    <property type="match status" value="1"/>
</dbReference>
<dbReference type="PANTHER" id="PTHR21666:SF270">
    <property type="entry name" value="MUREIN HYDROLASE ACTIVATOR ENVC"/>
    <property type="match status" value="1"/>
</dbReference>
<dbReference type="SMART" id="SM00257">
    <property type="entry name" value="LysM"/>
    <property type="match status" value="1"/>
</dbReference>
<dbReference type="InterPro" id="IPR036779">
    <property type="entry name" value="LysM_dom_sf"/>
</dbReference>
<sequence>MLLRIVLLLCLGIGLQGMTWAQEEPVKQNKLIVKPPVDENKNSSAVQKNATTAENSAVRKDTFFVPSRALSVVSEDTNSLKYEEPALVQVSEFLKIDCVWVKAAEYYSIWSSEYINPYKIHPSTFKDTIPIHLYDSTLQRYWFPPLDSYWKTSSFGYRWGGFHHGIDLALHIGDPIYATFDGIVRMARYDRGYGYHVVLRHYNGLETVYAHMSKILCKVGQEVKAGEVIGLGGSTGRSTGPHLHFEFRYAGNPFNPEEIFDFYTEPMQSIKGEWFYLLPQHFRHLGVTVKQQVWHVVRAGDTLSHIARRYGVSVSYLMKINGLGPRSVIRPGQRLRIR</sequence>
<evidence type="ECO:0000259" key="2">
    <source>
        <dbReference type="PROSITE" id="PS51782"/>
    </source>
</evidence>
<dbReference type="Pfam" id="PF01476">
    <property type="entry name" value="LysM"/>
    <property type="match status" value="1"/>
</dbReference>
<feature type="signal peptide" evidence="1">
    <location>
        <begin position="1"/>
        <end position="21"/>
    </location>
</feature>
<dbReference type="PANTHER" id="PTHR21666">
    <property type="entry name" value="PEPTIDASE-RELATED"/>
    <property type="match status" value="1"/>
</dbReference>
<dbReference type="SUPFAM" id="SSF54106">
    <property type="entry name" value="LysM domain"/>
    <property type="match status" value="1"/>
</dbReference>
<dbReference type="PROSITE" id="PS51782">
    <property type="entry name" value="LYSM"/>
    <property type="match status" value="1"/>
</dbReference>
<feature type="domain" description="LysM" evidence="2">
    <location>
        <begin position="293"/>
        <end position="337"/>
    </location>
</feature>
<dbReference type="EMBL" id="JAASRN010000003">
    <property type="protein sequence ID" value="NIK74598.1"/>
    <property type="molecule type" value="Genomic_DNA"/>
</dbReference>
<evidence type="ECO:0000313" key="4">
    <source>
        <dbReference type="Proteomes" id="UP000537126"/>
    </source>
</evidence>
<name>A0A846MSD7_9BACT</name>
<proteinExistence type="predicted"/>
<dbReference type="Pfam" id="PF01551">
    <property type="entry name" value="Peptidase_M23"/>
    <property type="match status" value="1"/>
</dbReference>
<dbReference type="Gene3D" id="3.10.350.10">
    <property type="entry name" value="LysM domain"/>
    <property type="match status" value="1"/>
</dbReference>
<feature type="chain" id="PRO_5032859909" evidence="1">
    <location>
        <begin position="22"/>
        <end position="338"/>
    </location>
</feature>
<dbReference type="SUPFAM" id="SSF51261">
    <property type="entry name" value="Duplicated hybrid motif"/>
    <property type="match status" value="1"/>
</dbReference>
<dbReference type="GO" id="GO:0004222">
    <property type="term" value="F:metalloendopeptidase activity"/>
    <property type="evidence" value="ECO:0007669"/>
    <property type="project" value="TreeGrafter"/>
</dbReference>
<dbReference type="RefSeq" id="WP_166920512.1">
    <property type="nucleotide sequence ID" value="NZ_JAASRN010000003.1"/>
</dbReference>
<organism evidence="3 4">
    <name type="scientific">Thermonema lapsum</name>
    <dbReference type="NCBI Taxonomy" id="28195"/>
    <lineage>
        <taxon>Bacteria</taxon>
        <taxon>Pseudomonadati</taxon>
        <taxon>Bacteroidota</taxon>
        <taxon>Cytophagia</taxon>
        <taxon>Cytophagales</taxon>
        <taxon>Thermonemataceae</taxon>
        <taxon>Thermonema</taxon>
    </lineage>
</organism>
<dbReference type="Gene3D" id="2.70.70.10">
    <property type="entry name" value="Glucose Permease (Domain IIA)"/>
    <property type="match status" value="1"/>
</dbReference>
<dbReference type="CDD" id="cd00118">
    <property type="entry name" value="LysM"/>
    <property type="match status" value="1"/>
</dbReference>
<dbReference type="InterPro" id="IPR018392">
    <property type="entry name" value="LysM"/>
</dbReference>
<comment type="caution">
    <text evidence="3">The sequence shown here is derived from an EMBL/GenBank/DDBJ whole genome shotgun (WGS) entry which is preliminary data.</text>
</comment>